<dbReference type="EMBL" id="HE576755">
    <property type="protein sequence ID" value="CCC69718.1"/>
    <property type="molecule type" value="Genomic_DNA"/>
</dbReference>
<dbReference type="GO" id="GO:0003924">
    <property type="term" value="F:GTPase activity"/>
    <property type="evidence" value="ECO:0007669"/>
    <property type="project" value="InterPro"/>
</dbReference>
<dbReference type="PRINTS" id="PR00326">
    <property type="entry name" value="GTP1OBG"/>
</dbReference>
<dbReference type="HOGENOM" id="CLU_011747_2_6_1"/>
<dbReference type="PANTHER" id="PTHR11702">
    <property type="entry name" value="DEVELOPMENTALLY REGULATED GTP-BINDING PROTEIN-RELATED"/>
    <property type="match status" value="1"/>
</dbReference>
<dbReference type="AlphaFoldDB" id="G0VDS9"/>
<dbReference type="InterPro" id="IPR031167">
    <property type="entry name" value="G_OBG"/>
</dbReference>
<dbReference type="InterPro" id="IPR027417">
    <property type="entry name" value="P-loop_NTPase"/>
</dbReference>
<dbReference type="Gene3D" id="3.40.50.300">
    <property type="entry name" value="P-loop containing nucleotide triphosphate hydrolases"/>
    <property type="match status" value="1"/>
</dbReference>
<dbReference type="Pfam" id="PF01018">
    <property type="entry name" value="GTP1_OBG"/>
    <property type="match status" value="2"/>
</dbReference>
<dbReference type="FunCoup" id="G0VDS9">
    <property type="interactions" value="541"/>
</dbReference>
<accession>G0VDS9</accession>
<dbReference type="SUPFAM" id="SSF82051">
    <property type="entry name" value="Obg GTP-binding protein N-terminal domain"/>
    <property type="match status" value="1"/>
</dbReference>
<dbReference type="GO" id="GO:0005743">
    <property type="term" value="C:mitochondrial inner membrane"/>
    <property type="evidence" value="ECO:0007669"/>
    <property type="project" value="EnsemblFungi"/>
</dbReference>
<feature type="domain" description="Obg" evidence="4">
    <location>
        <begin position="107"/>
        <end position="363"/>
    </location>
</feature>
<keyword evidence="6" id="KW-1185">Reference proteome</keyword>
<dbReference type="InParanoid" id="G0VDS9"/>
<dbReference type="PROSITE" id="PS51883">
    <property type="entry name" value="OBG"/>
    <property type="match status" value="1"/>
</dbReference>
<dbReference type="GO" id="GO:1902775">
    <property type="term" value="P:mitochondrial large ribosomal subunit assembly"/>
    <property type="evidence" value="ECO:0007669"/>
    <property type="project" value="EnsemblFungi"/>
</dbReference>
<dbReference type="CDD" id="cd01898">
    <property type="entry name" value="Obg"/>
    <property type="match status" value="1"/>
</dbReference>
<dbReference type="InterPro" id="IPR006169">
    <property type="entry name" value="GTP1_OBG_dom"/>
</dbReference>
<sequence length="534" mass="59234">MRKISLNTPLLKSIVRHNSYKIVDNAPKISDNEGWLESLKWKNAMDLDETPQLSESANEYVSGTGQFPITVVSTPPESHYIDIKAPIINFTSMKYLQEFNKHKHAQGNFIDVRIVKCRSGKGGDGSISFFRDAGRSIGPPDGGDGGDGGSIFLQAVESLDSLAKIKTTYVAGDGEDGAAAQLDGPTGNDILIKVPKGTIVHWCMDPRNVRSYIQKELQKEPTSTLRSVLENNMLSLKCISKYRYDTEPTHIQLFRDSYESGAGWLFKGKSEEYHLDKDWFVDLNKKVTMYDDSLRSMELKSDTIPLYGIDLDHVSNTPICLLKGGKGGLGNMHFLTNIIRNPRFSKMGRNGLEQYFMFELKSIADLGLIGFPNAGKSTILGKISNAKPRVGHWEFTTLSPSIGTVSLGIDSGSFTVADIPGIIENASQDKGLGLEFLRHIERSRGWVFVVNLETDQPLRDLQILIKEVGGLEKVASKNVLIVCNKADTEHSKDKYMTVASFCNELGWDHIPISALRGENIQPLIEKMAKCINIQ</sequence>
<proteinExistence type="predicted"/>
<dbReference type="OMA" id="PRVGHWE"/>
<evidence type="ECO:0000259" key="3">
    <source>
        <dbReference type="PROSITE" id="PS51710"/>
    </source>
</evidence>
<dbReference type="InterPro" id="IPR036726">
    <property type="entry name" value="GTP1_OBG_dom_sf"/>
</dbReference>
<evidence type="ECO:0000313" key="6">
    <source>
        <dbReference type="Proteomes" id="UP000001640"/>
    </source>
</evidence>
<name>G0VDS9_NAUCA</name>
<dbReference type="SUPFAM" id="SSF52540">
    <property type="entry name" value="P-loop containing nucleoside triphosphate hydrolases"/>
    <property type="match status" value="1"/>
</dbReference>
<dbReference type="OrthoDB" id="347018at2759"/>
<keyword evidence="2" id="KW-0342">GTP-binding</keyword>
<evidence type="ECO:0008006" key="7">
    <source>
        <dbReference type="Google" id="ProtNLM"/>
    </source>
</evidence>
<evidence type="ECO:0000256" key="1">
    <source>
        <dbReference type="ARBA" id="ARBA00022741"/>
    </source>
</evidence>
<dbReference type="InterPro" id="IPR006073">
    <property type="entry name" value="GTP-bd"/>
</dbReference>
<evidence type="ECO:0000256" key="2">
    <source>
        <dbReference type="ARBA" id="ARBA00023134"/>
    </source>
</evidence>
<reference evidence="5 6" key="1">
    <citation type="journal article" date="2011" name="Proc. Natl. Acad. Sci. U.S.A.">
        <title>Evolutionary erosion of yeast sex chromosomes by mating-type switching accidents.</title>
        <authorList>
            <person name="Gordon J.L."/>
            <person name="Armisen D."/>
            <person name="Proux-Wera E."/>
            <person name="Oheigeartaigh S.S."/>
            <person name="Byrne K.P."/>
            <person name="Wolfe K.H."/>
        </authorList>
    </citation>
    <scope>NUCLEOTIDE SEQUENCE [LARGE SCALE GENOMIC DNA]</scope>
    <source>
        <strain evidence="6">ATCC 76901 / BCRC 22586 / CBS 4309 / NBRC 1992 / NRRL Y-12630</strain>
    </source>
</reference>
<organism evidence="5 6">
    <name type="scientific">Naumovozyma castellii</name>
    <name type="common">Yeast</name>
    <name type="synonym">Saccharomyces castellii</name>
    <dbReference type="NCBI Taxonomy" id="27288"/>
    <lineage>
        <taxon>Eukaryota</taxon>
        <taxon>Fungi</taxon>
        <taxon>Dikarya</taxon>
        <taxon>Ascomycota</taxon>
        <taxon>Saccharomycotina</taxon>
        <taxon>Saccharomycetes</taxon>
        <taxon>Saccharomycetales</taxon>
        <taxon>Saccharomycetaceae</taxon>
        <taxon>Naumovozyma</taxon>
    </lineage>
</organism>
<dbReference type="RefSeq" id="XP_003676081.1">
    <property type="nucleotide sequence ID" value="XM_003676033.1"/>
</dbReference>
<dbReference type="PROSITE" id="PS51710">
    <property type="entry name" value="G_OBG"/>
    <property type="match status" value="1"/>
</dbReference>
<dbReference type="eggNOG" id="KOG1489">
    <property type="taxonomic scope" value="Eukaryota"/>
</dbReference>
<gene>
    <name evidence="5" type="primary">NCAS0D01370</name>
    <name evidence="5" type="ordered locus">NCAS_0D01370</name>
</gene>
<dbReference type="KEGG" id="ncs:NCAS_0D01370"/>
<dbReference type="GO" id="GO:0005525">
    <property type="term" value="F:GTP binding"/>
    <property type="evidence" value="ECO:0007669"/>
    <property type="project" value="UniProtKB-KW"/>
</dbReference>
<feature type="domain" description="OBG-type G" evidence="3">
    <location>
        <begin position="364"/>
        <end position="532"/>
    </location>
</feature>
<evidence type="ECO:0000259" key="4">
    <source>
        <dbReference type="PROSITE" id="PS51883"/>
    </source>
</evidence>
<dbReference type="PANTHER" id="PTHR11702:SF31">
    <property type="entry name" value="MITOCHONDRIAL RIBOSOME-ASSOCIATED GTPASE 2"/>
    <property type="match status" value="1"/>
</dbReference>
<dbReference type="GeneID" id="96903326"/>
<dbReference type="Gene3D" id="2.70.210.12">
    <property type="entry name" value="GTP1/OBG domain"/>
    <property type="match status" value="1"/>
</dbReference>
<protein>
    <recommendedName>
        <fullName evidence="7">Obg family GTPase CgtA</fullName>
    </recommendedName>
</protein>
<dbReference type="Pfam" id="PF01926">
    <property type="entry name" value="MMR_HSR1"/>
    <property type="match status" value="1"/>
</dbReference>
<evidence type="ECO:0000313" key="5">
    <source>
        <dbReference type="EMBL" id="CCC69718.1"/>
    </source>
</evidence>
<dbReference type="GO" id="GO:0043022">
    <property type="term" value="F:ribosome binding"/>
    <property type="evidence" value="ECO:0007669"/>
    <property type="project" value="EnsemblFungi"/>
</dbReference>
<keyword evidence="1" id="KW-0547">Nucleotide-binding</keyword>
<reference key="2">
    <citation type="submission" date="2011-08" db="EMBL/GenBank/DDBJ databases">
        <title>Genome sequence of Naumovozyma castellii.</title>
        <authorList>
            <person name="Gordon J.L."/>
            <person name="Armisen D."/>
            <person name="Proux-Wera E."/>
            <person name="OhEigeartaigh S.S."/>
            <person name="Byrne K.P."/>
            <person name="Wolfe K.H."/>
        </authorList>
    </citation>
    <scope>NUCLEOTIDE SEQUENCE</scope>
    <source>
        <strain>Type strain:CBS 4309</strain>
    </source>
</reference>
<dbReference type="Proteomes" id="UP000001640">
    <property type="component" value="Chromosome 4"/>
</dbReference>
<dbReference type="STRING" id="1064592.G0VDS9"/>
<dbReference type="InterPro" id="IPR045086">
    <property type="entry name" value="OBG_GTPase"/>
</dbReference>